<feature type="chain" id="PRO_5035415885" evidence="1">
    <location>
        <begin position="17"/>
        <end position="45"/>
    </location>
</feature>
<evidence type="ECO:0000313" key="2">
    <source>
        <dbReference type="EMBL" id="KAG7157607.1"/>
    </source>
</evidence>
<protein>
    <submittedName>
        <fullName evidence="2">Uncharacterized protein</fullName>
    </submittedName>
</protein>
<reference evidence="2" key="1">
    <citation type="journal article" date="2021" name="Sci. Adv.">
        <title>The American lobster genome reveals insights on longevity, neural, and immune adaptations.</title>
        <authorList>
            <person name="Polinski J.M."/>
            <person name="Zimin A.V."/>
            <person name="Clark K.F."/>
            <person name="Kohn A.B."/>
            <person name="Sadowski N."/>
            <person name="Timp W."/>
            <person name="Ptitsyn A."/>
            <person name="Khanna P."/>
            <person name="Romanova D.Y."/>
            <person name="Williams P."/>
            <person name="Greenwood S.J."/>
            <person name="Moroz L.L."/>
            <person name="Walt D.R."/>
            <person name="Bodnar A.G."/>
        </authorList>
    </citation>
    <scope>NUCLEOTIDE SEQUENCE</scope>
    <source>
        <strain evidence="2">GMGI-L3</strain>
    </source>
</reference>
<keyword evidence="1" id="KW-0732">Signal</keyword>
<name>A0A8J5JG74_HOMAM</name>
<feature type="signal peptide" evidence="1">
    <location>
        <begin position="1"/>
        <end position="16"/>
    </location>
</feature>
<accession>A0A8J5JG74</accession>
<comment type="caution">
    <text evidence="2">The sequence shown here is derived from an EMBL/GenBank/DDBJ whole genome shotgun (WGS) entry which is preliminary data.</text>
</comment>
<proteinExistence type="predicted"/>
<dbReference type="Proteomes" id="UP000747542">
    <property type="component" value="Unassembled WGS sequence"/>
</dbReference>
<dbReference type="EMBL" id="JAHLQT010037253">
    <property type="protein sequence ID" value="KAG7157607.1"/>
    <property type="molecule type" value="Genomic_DNA"/>
</dbReference>
<keyword evidence="4" id="KW-1185">Reference proteome</keyword>
<evidence type="ECO:0000256" key="1">
    <source>
        <dbReference type="SAM" id="SignalP"/>
    </source>
</evidence>
<sequence>MSLSWFLSLSVCPLEAQTNLLVGCARWTTGARLPDTPAPAHILNL</sequence>
<dbReference type="EMBL" id="JAHLQT010018363">
    <property type="protein sequence ID" value="KAG7169122.1"/>
    <property type="molecule type" value="Genomic_DNA"/>
</dbReference>
<evidence type="ECO:0000313" key="4">
    <source>
        <dbReference type="Proteomes" id="UP000747542"/>
    </source>
</evidence>
<organism evidence="2 4">
    <name type="scientific">Homarus americanus</name>
    <name type="common">American lobster</name>
    <dbReference type="NCBI Taxonomy" id="6706"/>
    <lineage>
        <taxon>Eukaryota</taxon>
        <taxon>Metazoa</taxon>
        <taxon>Ecdysozoa</taxon>
        <taxon>Arthropoda</taxon>
        <taxon>Crustacea</taxon>
        <taxon>Multicrustacea</taxon>
        <taxon>Malacostraca</taxon>
        <taxon>Eumalacostraca</taxon>
        <taxon>Eucarida</taxon>
        <taxon>Decapoda</taxon>
        <taxon>Pleocyemata</taxon>
        <taxon>Astacidea</taxon>
        <taxon>Nephropoidea</taxon>
        <taxon>Nephropidae</taxon>
        <taxon>Homarus</taxon>
    </lineage>
</organism>
<dbReference type="AlphaFoldDB" id="A0A8J5JG74"/>
<evidence type="ECO:0000313" key="3">
    <source>
        <dbReference type="EMBL" id="KAG7169122.1"/>
    </source>
</evidence>
<gene>
    <name evidence="3" type="ORF">Hamer_G031184</name>
    <name evidence="2" type="ORF">Hamer_G031790</name>
</gene>